<keyword evidence="2" id="KW-0862">Zinc</keyword>
<dbReference type="InterPro" id="IPR050058">
    <property type="entry name" value="Ala-tRNA_ligase"/>
</dbReference>
<organism evidence="4 5">
    <name type="scientific">Marinobacterium zhoushanense</name>
    <dbReference type="NCBI Taxonomy" id="1679163"/>
    <lineage>
        <taxon>Bacteria</taxon>
        <taxon>Pseudomonadati</taxon>
        <taxon>Pseudomonadota</taxon>
        <taxon>Gammaproteobacteria</taxon>
        <taxon>Oceanospirillales</taxon>
        <taxon>Oceanospirillaceae</taxon>
        <taxon>Marinobacterium</taxon>
    </lineage>
</organism>
<comment type="caution">
    <text evidence="4">The sequence shown here is derived from an EMBL/GenBank/DDBJ whole genome shotgun (WGS) entry which is preliminary data.</text>
</comment>
<name>A0ABQ1KC66_9GAMM</name>
<dbReference type="SMART" id="SM00863">
    <property type="entry name" value="tRNA_SAD"/>
    <property type="match status" value="1"/>
</dbReference>
<proteinExistence type="predicted"/>
<dbReference type="PANTHER" id="PTHR11777">
    <property type="entry name" value="ALANYL-TRNA SYNTHETASE"/>
    <property type="match status" value="1"/>
</dbReference>
<dbReference type="InterPro" id="IPR012947">
    <property type="entry name" value="tRNA_SAD"/>
</dbReference>
<dbReference type="Pfam" id="PF07973">
    <property type="entry name" value="tRNA_SAD"/>
    <property type="match status" value="1"/>
</dbReference>
<dbReference type="InterPro" id="IPR009000">
    <property type="entry name" value="Transl_B-barrel_sf"/>
</dbReference>
<feature type="domain" description="Alanyl-transfer RNA synthetases family profile" evidence="3">
    <location>
        <begin position="1"/>
        <end position="225"/>
    </location>
</feature>
<keyword evidence="1" id="KW-0479">Metal-binding</keyword>
<sequence length="252" mass="28172">MRKTEKLYYQDPYRVSTTATVVKIDEEGVELDSTVAYPEGGGQEADTGLIEHPASGTIVAFADVRRRFGADVRIEGDKYINVDGVISHIVTEVDRQLLGGFSIGDQVIVRIDPLRREKLSTSHSACHLLYLAVMEVRPGIEQNLIGCHVREGQARFDMLTDERFDEEEISRIGEIANRYVDGNHPISLYASDSHPDARFWACAGQVVPCGGTHIERTGQIGRLTIKRKNIGKGKERLICVLPELEYSVARYR</sequence>
<evidence type="ECO:0000256" key="2">
    <source>
        <dbReference type="ARBA" id="ARBA00022833"/>
    </source>
</evidence>
<dbReference type="SUPFAM" id="SSF50447">
    <property type="entry name" value="Translation proteins"/>
    <property type="match status" value="1"/>
</dbReference>
<dbReference type="Gene3D" id="3.30.980.10">
    <property type="entry name" value="Threonyl-trna Synthetase, Chain A, domain 2"/>
    <property type="match status" value="1"/>
</dbReference>
<dbReference type="Proteomes" id="UP000629025">
    <property type="component" value="Unassembled WGS sequence"/>
</dbReference>
<dbReference type="PANTHER" id="PTHR11777:SF9">
    <property type="entry name" value="ALANINE--TRNA LIGASE, CYTOPLASMIC"/>
    <property type="match status" value="1"/>
</dbReference>
<evidence type="ECO:0000313" key="5">
    <source>
        <dbReference type="Proteomes" id="UP000629025"/>
    </source>
</evidence>
<dbReference type="InterPro" id="IPR018165">
    <property type="entry name" value="Ala-tRNA-synth_IIc_core"/>
</dbReference>
<evidence type="ECO:0000259" key="3">
    <source>
        <dbReference type="PROSITE" id="PS50860"/>
    </source>
</evidence>
<dbReference type="SUPFAM" id="SSF55186">
    <property type="entry name" value="ThrRS/AlaRS common domain"/>
    <property type="match status" value="1"/>
</dbReference>
<accession>A0ABQ1KC66</accession>
<dbReference type="Gene3D" id="2.40.30.130">
    <property type="match status" value="1"/>
</dbReference>
<protein>
    <submittedName>
        <fullName evidence="4">Synthetase</fullName>
    </submittedName>
</protein>
<evidence type="ECO:0000256" key="1">
    <source>
        <dbReference type="ARBA" id="ARBA00022723"/>
    </source>
</evidence>
<dbReference type="PROSITE" id="PS50860">
    <property type="entry name" value="AA_TRNA_LIGASE_II_ALA"/>
    <property type="match status" value="1"/>
</dbReference>
<keyword evidence="5" id="KW-1185">Reference proteome</keyword>
<dbReference type="RefSeq" id="WP_188747209.1">
    <property type="nucleotide sequence ID" value="NZ_BMIJ01000003.1"/>
</dbReference>
<reference evidence="5" key="1">
    <citation type="journal article" date="2019" name="Int. J. Syst. Evol. Microbiol.">
        <title>The Global Catalogue of Microorganisms (GCM) 10K type strain sequencing project: providing services to taxonomists for standard genome sequencing and annotation.</title>
        <authorList>
            <consortium name="The Broad Institute Genomics Platform"/>
            <consortium name="The Broad Institute Genome Sequencing Center for Infectious Disease"/>
            <person name="Wu L."/>
            <person name="Ma J."/>
        </authorList>
    </citation>
    <scope>NUCLEOTIDE SEQUENCE [LARGE SCALE GENOMIC DNA]</scope>
    <source>
        <strain evidence="5">CGMCC 1.15341</strain>
    </source>
</reference>
<dbReference type="InterPro" id="IPR018163">
    <property type="entry name" value="Thr/Ala-tRNA-synth_IIc_edit"/>
</dbReference>
<dbReference type="EMBL" id="BMIJ01000003">
    <property type="protein sequence ID" value="GGB91258.1"/>
    <property type="molecule type" value="Genomic_DNA"/>
</dbReference>
<evidence type="ECO:0000313" key="4">
    <source>
        <dbReference type="EMBL" id="GGB91258.1"/>
    </source>
</evidence>
<gene>
    <name evidence="4" type="ORF">GCM10011352_16620</name>
</gene>